<evidence type="ECO:0000313" key="6">
    <source>
        <dbReference type="Proteomes" id="UP001165160"/>
    </source>
</evidence>
<dbReference type="PANTHER" id="PTHR43563">
    <property type="entry name" value="AMINE OXIDASE"/>
    <property type="match status" value="1"/>
</dbReference>
<proteinExistence type="inferred from homology"/>
<dbReference type="InterPro" id="IPR002937">
    <property type="entry name" value="Amino_oxidase"/>
</dbReference>
<dbReference type="EMBL" id="BRXX01000153">
    <property type="protein sequence ID" value="GMH94339.1"/>
    <property type="molecule type" value="Genomic_DNA"/>
</dbReference>
<dbReference type="InterPro" id="IPR050703">
    <property type="entry name" value="Flavin_MAO"/>
</dbReference>
<dbReference type="EC" id="1.4.3.4" evidence="2"/>
<name>A0A9W7EVP5_9STRA</name>
<evidence type="ECO:0000259" key="4">
    <source>
        <dbReference type="Pfam" id="PF01593"/>
    </source>
</evidence>
<dbReference type="GO" id="GO:0097621">
    <property type="term" value="F:monoamine oxidase activity"/>
    <property type="evidence" value="ECO:0007669"/>
    <property type="project" value="UniProtKB-EC"/>
</dbReference>
<comment type="catalytic activity">
    <reaction evidence="3">
        <text>a secondary aliphatic amine + O2 + H2O = a primary amine + an aldehyde + H2O2</text>
        <dbReference type="Rhea" id="RHEA:26414"/>
        <dbReference type="ChEBI" id="CHEBI:15377"/>
        <dbReference type="ChEBI" id="CHEBI:15379"/>
        <dbReference type="ChEBI" id="CHEBI:16240"/>
        <dbReference type="ChEBI" id="CHEBI:17478"/>
        <dbReference type="ChEBI" id="CHEBI:58855"/>
        <dbReference type="ChEBI" id="CHEBI:65296"/>
        <dbReference type="EC" id="1.4.3.4"/>
    </reaction>
</comment>
<organism evidence="5 6">
    <name type="scientific">Triparma verrucosa</name>
    <dbReference type="NCBI Taxonomy" id="1606542"/>
    <lineage>
        <taxon>Eukaryota</taxon>
        <taxon>Sar</taxon>
        <taxon>Stramenopiles</taxon>
        <taxon>Ochrophyta</taxon>
        <taxon>Bolidophyceae</taxon>
        <taxon>Parmales</taxon>
        <taxon>Triparmaceae</taxon>
        <taxon>Triparma</taxon>
    </lineage>
</organism>
<evidence type="ECO:0000256" key="2">
    <source>
        <dbReference type="ARBA" id="ARBA00012804"/>
    </source>
</evidence>
<dbReference type="Pfam" id="PF01593">
    <property type="entry name" value="Amino_oxidase"/>
    <property type="match status" value="1"/>
</dbReference>
<dbReference type="Pfam" id="PF13450">
    <property type="entry name" value="NAD_binding_8"/>
    <property type="match status" value="1"/>
</dbReference>
<evidence type="ECO:0000256" key="1">
    <source>
        <dbReference type="ARBA" id="ARBA00005995"/>
    </source>
</evidence>
<gene>
    <name evidence="5" type="ORF">TrVE_jg6615</name>
</gene>
<keyword evidence="6" id="KW-1185">Reference proteome</keyword>
<protein>
    <recommendedName>
        <fullName evidence="2">monoamine oxidase</fullName>
        <ecNumber evidence="2">1.4.3.4</ecNumber>
    </recommendedName>
</protein>
<dbReference type="InterPro" id="IPR036188">
    <property type="entry name" value="FAD/NAD-bd_sf"/>
</dbReference>
<dbReference type="Gene3D" id="3.50.50.60">
    <property type="entry name" value="FAD/NAD(P)-binding domain"/>
    <property type="match status" value="2"/>
</dbReference>
<comment type="caution">
    <text evidence="5">The sequence shown here is derived from an EMBL/GenBank/DDBJ whole genome shotgun (WGS) entry which is preliminary data.</text>
</comment>
<dbReference type="AlphaFoldDB" id="A0A9W7EVP5"/>
<dbReference type="SUPFAM" id="SSF54373">
    <property type="entry name" value="FAD-linked reductases, C-terminal domain"/>
    <property type="match status" value="1"/>
</dbReference>
<sequence>MPKAPPNPDGFDCIVVGAGLSGLVCVKALLDSPSAARIRSLHVIEASEDVGGRLKSCEPPAGVRATNPSGMRSRAHTLSTAKPGIDLGAAWSWSSDKNVRKLARDMDIDTLEQPWEGKIVMYDGRRILRDARFGESPSGGGSVRFLDGGAAQICKKLKSEIEDLRASNKIVWHFNTSVEAVGVIPETDEMVVLLSGDSTLTSLAVVLCCPPAAAAKIEMHPPLPEQRLQALQSCQTWMSSVLKFSCIYEERFWEDEELSGFGSLQFDEDDDTHIVETIWDNTDCQTFAIAGFARPVKEDDDCEDGKVRKRIFDDLELLLGEKARSGRLDYIDWSRDMFNVDRPEEGARQHREYGHALLKQVHARRIVFAGTETESESGHMEGAIISGRRAANEAYQIMLGRRQSNKDSLGNQYM</sequence>
<dbReference type="SUPFAM" id="SSF51905">
    <property type="entry name" value="FAD/NAD(P)-binding domain"/>
    <property type="match status" value="1"/>
</dbReference>
<dbReference type="Proteomes" id="UP001165160">
    <property type="component" value="Unassembled WGS sequence"/>
</dbReference>
<evidence type="ECO:0000313" key="5">
    <source>
        <dbReference type="EMBL" id="GMH94339.1"/>
    </source>
</evidence>
<reference evidence="6" key="1">
    <citation type="journal article" date="2023" name="Commun. Biol.">
        <title>Genome analysis of Parmales, the sister group of diatoms, reveals the evolutionary specialization of diatoms from phago-mixotrophs to photoautotrophs.</title>
        <authorList>
            <person name="Ban H."/>
            <person name="Sato S."/>
            <person name="Yoshikawa S."/>
            <person name="Yamada K."/>
            <person name="Nakamura Y."/>
            <person name="Ichinomiya M."/>
            <person name="Sato N."/>
            <person name="Blanc-Mathieu R."/>
            <person name="Endo H."/>
            <person name="Kuwata A."/>
            <person name="Ogata H."/>
        </authorList>
    </citation>
    <scope>NUCLEOTIDE SEQUENCE [LARGE SCALE GENOMIC DNA]</scope>
    <source>
        <strain evidence="6">NIES 3699</strain>
    </source>
</reference>
<accession>A0A9W7EVP5</accession>
<feature type="domain" description="Amine oxidase" evidence="4">
    <location>
        <begin position="140"/>
        <end position="393"/>
    </location>
</feature>
<evidence type="ECO:0000256" key="3">
    <source>
        <dbReference type="ARBA" id="ARBA00048448"/>
    </source>
</evidence>
<dbReference type="PANTHER" id="PTHR43563:SF1">
    <property type="entry name" value="AMINE OXIDASE [FLAVIN-CONTAINING] B"/>
    <property type="match status" value="1"/>
</dbReference>
<comment type="similarity">
    <text evidence="1">Belongs to the flavin monoamine oxidase family.</text>
</comment>